<dbReference type="InterPro" id="IPR036397">
    <property type="entry name" value="RNaseH_sf"/>
</dbReference>
<dbReference type="OrthoDB" id="7462577at2759"/>
<comment type="cofactor">
    <cofactor evidence="8">
        <name>Mn(2+)</name>
        <dbReference type="ChEBI" id="CHEBI:29035"/>
    </cofactor>
    <cofactor evidence="8">
        <name>Mg(2+)</name>
        <dbReference type="ChEBI" id="CHEBI:18420"/>
    </cofactor>
    <text evidence="8">Manganese or magnesium. Binds 1 divalent metal ion per monomer in the absence of substrate. May bind a second metal ion after substrate binding.</text>
</comment>
<dbReference type="GO" id="GO:0006298">
    <property type="term" value="P:mismatch repair"/>
    <property type="evidence" value="ECO:0007669"/>
    <property type="project" value="TreeGrafter"/>
</dbReference>
<dbReference type="InterPro" id="IPR004649">
    <property type="entry name" value="RNase_H2_suA"/>
</dbReference>
<dbReference type="EMBL" id="AJWJ01000107">
    <property type="protein sequence ID" value="KAF2075252.1"/>
    <property type="molecule type" value="Genomic_DNA"/>
</dbReference>
<comment type="similarity">
    <text evidence="3">Belongs to the RNase HII family. Eukaryotic subfamily.</text>
</comment>
<feature type="binding site" evidence="8">
    <location>
        <position position="27"/>
    </location>
    <ligand>
        <name>a divalent metal cation</name>
        <dbReference type="ChEBI" id="CHEBI:60240"/>
    </ligand>
</feature>
<gene>
    <name evidence="11" type="ORF">CYY_003428</name>
</gene>
<reference evidence="11" key="1">
    <citation type="submission" date="2020-01" db="EMBL/GenBank/DDBJ databases">
        <title>Development of genomics and gene disruption for Polysphondylium violaceum indicates a role for the polyketide synthase stlB in stalk morphogenesis.</title>
        <authorList>
            <person name="Narita B."/>
            <person name="Kawabe Y."/>
            <person name="Kin K."/>
            <person name="Saito T."/>
            <person name="Gibbs R."/>
            <person name="Kuspa A."/>
            <person name="Muzny D."/>
            <person name="Queller D."/>
            <person name="Richards S."/>
            <person name="Strassman J."/>
            <person name="Sucgang R."/>
            <person name="Worley K."/>
            <person name="Schaap P."/>
        </authorList>
    </citation>
    <scope>NUCLEOTIDE SEQUENCE</scope>
    <source>
        <strain evidence="11">QSvi11</strain>
    </source>
</reference>
<evidence type="ECO:0000256" key="8">
    <source>
        <dbReference type="PROSITE-ProRule" id="PRU01319"/>
    </source>
</evidence>
<proteinExistence type="inferred from homology"/>
<dbReference type="FunFam" id="3.30.420.10:FF:000016">
    <property type="entry name" value="Ribonuclease"/>
    <property type="match status" value="1"/>
</dbReference>
<dbReference type="PROSITE" id="PS51975">
    <property type="entry name" value="RNASE_H_2"/>
    <property type="match status" value="1"/>
</dbReference>
<evidence type="ECO:0000256" key="5">
    <source>
        <dbReference type="ARBA" id="ARBA00022723"/>
    </source>
</evidence>
<evidence type="ECO:0000313" key="11">
    <source>
        <dbReference type="EMBL" id="KAF2075252.1"/>
    </source>
</evidence>
<evidence type="ECO:0000313" key="12">
    <source>
        <dbReference type="Proteomes" id="UP000695562"/>
    </source>
</evidence>
<dbReference type="PANTHER" id="PTHR10954:SF7">
    <property type="entry name" value="RIBONUCLEASE H2 SUBUNIT A"/>
    <property type="match status" value="1"/>
</dbReference>
<dbReference type="Gene3D" id="3.30.420.10">
    <property type="entry name" value="Ribonuclease H-like superfamily/Ribonuclease H"/>
    <property type="match status" value="1"/>
</dbReference>
<evidence type="ECO:0000256" key="7">
    <source>
        <dbReference type="ARBA" id="ARBA00022801"/>
    </source>
</evidence>
<comment type="caution">
    <text evidence="11">The sequence shown here is derived from an EMBL/GenBank/DDBJ whole genome shotgun (WGS) entry which is preliminary data.</text>
</comment>
<keyword evidence="12" id="KW-1185">Reference proteome</keyword>
<keyword evidence="5 8" id="KW-0479">Metal-binding</keyword>
<dbReference type="GO" id="GO:0043137">
    <property type="term" value="P:DNA replication, removal of RNA primer"/>
    <property type="evidence" value="ECO:0007669"/>
    <property type="project" value="TreeGrafter"/>
</dbReference>
<dbReference type="AlphaFoldDB" id="A0A8J4PZ93"/>
<dbReference type="FunFam" id="1.10.10.460:FF:000001">
    <property type="entry name" value="Ribonuclease"/>
    <property type="match status" value="1"/>
</dbReference>
<dbReference type="Gene3D" id="1.10.10.460">
    <property type="entry name" value="Ribonuclease hii. Domain 2"/>
    <property type="match status" value="1"/>
</dbReference>
<feature type="binding site" evidence="8">
    <location>
        <position position="135"/>
    </location>
    <ligand>
        <name>a divalent metal cation</name>
        <dbReference type="ChEBI" id="CHEBI:60240"/>
    </ligand>
</feature>
<dbReference type="InterPro" id="IPR012337">
    <property type="entry name" value="RNaseH-like_sf"/>
</dbReference>
<dbReference type="PANTHER" id="PTHR10954">
    <property type="entry name" value="RIBONUCLEASE H2 SUBUNIT A"/>
    <property type="match status" value="1"/>
</dbReference>
<dbReference type="GO" id="GO:0046872">
    <property type="term" value="F:metal ion binding"/>
    <property type="evidence" value="ECO:0007669"/>
    <property type="project" value="UniProtKB-KW"/>
</dbReference>
<feature type="domain" description="RNase H type-2" evidence="10">
    <location>
        <begin position="21"/>
        <end position="251"/>
    </location>
</feature>
<comment type="cofactor">
    <cofactor evidence="2">
        <name>Mg(2+)</name>
        <dbReference type="ChEBI" id="CHEBI:18420"/>
    </cofactor>
</comment>
<evidence type="ECO:0000256" key="6">
    <source>
        <dbReference type="ARBA" id="ARBA00022759"/>
    </source>
</evidence>
<name>A0A8J4PZ93_9MYCE</name>
<evidence type="ECO:0000256" key="3">
    <source>
        <dbReference type="ARBA" id="ARBA00007058"/>
    </source>
</evidence>
<dbReference type="Pfam" id="PF01351">
    <property type="entry name" value="RNase_HII"/>
    <property type="match status" value="1"/>
</dbReference>
<protein>
    <recommendedName>
        <fullName evidence="9">Ribonuclease</fullName>
        <ecNumber evidence="9">3.1.26.4</ecNumber>
    </recommendedName>
</protein>
<evidence type="ECO:0000256" key="9">
    <source>
        <dbReference type="RuleBase" id="RU003515"/>
    </source>
</evidence>
<dbReference type="NCBIfam" id="TIGR00729">
    <property type="entry name" value="ribonuclease HII"/>
    <property type="match status" value="1"/>
</dbReference>
<dbReference type="GO" id="GO:0032299">
    <property type="term" value="C:ribonuclease H2 complex"/>
    <property type="evidence" value="ECO:0007669"/>
    <property type="project" value="TreeGrafter"/>
</dbReference>
<keyword evidence="6 8" id="KW-0255">Endonuclease</keyword>
<evidence type="ECO:0000256" key="1">
    <source>
        <dbReference type="ARBA" id="ARBA00000077"/>
    </source>
</evidence>
<dbReference type="GO" id="GO:0003723">
    <property type="term" value="F:RNA binding"/>
    <property type="evidence" value="ECO:0007669"/>
    <property type="project" value="UniProtKB-UniRule"/>
</dbReference>
<dbReference type="SUPFAM" id="SSF53098">
    <property type="entry name" value="Ribonuclease H-like"/>
    <property type="match status" value="1"/>
</dbReference>
<dbReference type="EC" id="3.1.26.4" evidence="9"/>
<keyword evidence="4 8" id="KW-0540">Nuclease</keyword>
<dbReference type="InterPro" id="IPR001352">
    <property type="entry name" value="RNase_HII/HIII"/>
</dbReference>
<keyword evidence="7 8" id="KW-0378">Hydrolase</keyword>
<sequence>MNSQDYPLSQDVEGWMKDEYDFIMGIDEAGRGPVLGPMVYGACYCPEENENRISKLGFNDSKQLTEKQRESLFSRIISVPELMGYIVDVIQPEVLSEKMLRKAPVSLNVISHQSAIGLVRAVLAKGIKISTLYLDTVGPPQKYQDMLVGLFPEIRTIIVSKKADSLFPIVSAASICAKVIRDHCITSTRFDQLNENADPKQKIGTNFGSGYPGDPLTKKWIVDSKDKVFGYPKFIRYSWKTTTEAMQGDCYGVEWTGASEAQNKLKNFVQPPTTTNAGSKRKRFMFFEENQISNCIEDF</sequence>
<dbReference type="CDD" id="cd07181">
    <property type="entry name" value="RNase_HII_eukaryota_like"/>
    <property type="match status" value="1"/>
</dbReference>
<evidence type="ECO:0000259" key="10">
    <source>
        <dbReference type="PROSITE" id="PS51975"/>
    </source>
</evidence>
<evidence type="ECO:0000256" key="2">
    <source>
        <dbReference type="ARBA" id="ARBA00001946"/>
    </source>
</evidence>
<dbReference type="InterPro" id="IPR024567">
    <property type="entry name" value="RNase_HII/HIII_dom"/>
</dbReference>
<comment type="function">
    <text evidence="9">Endonuclease that specifically degrades the RNA of RNA-DNA hybrids.</text>
</comment>
<accession>A0A8J4PZ93</accession>
<feature type="binding site" evidence="8">
    <location>
        <position position="28"/>
    </location>
    <ligand>
        <name>a divalent metal cation</name>
        <dbReference type="ChEBI" id="CHEBI:60240"/>
    </ligand>
</feature>
<dbReference type="InterPro" id="IPR023160">
    <property type="entry name" value="RNase_HII_hlx-loop-hlx_cap_dom"/>
</dbReference>
<comment type="catalytic activity">
    <reaction evidence="1 8 9">
        <text>Endonucleolytic cleavage to 5'-phosphomonoester.</text>
        <dbReference type="EC" id="3.1.26.4"/>
    </reaction>
</comment>
<dbReference type="Proteomes" id="UP000695562">
    <property type="component" value="Unassembled WGS sequence"/>
</dbReference>
<evidence type="ECO:0000256" key="4">
    <source>
        <dbReference type="ARBA" id="ARBA00022722"/>
    </source>
</evidence>
<dbReference type="GO" id="GO:0004523">
    <property type="term" value="F:RNA-DNA hybrid ribonuclease activity"/>
    <property type="evidence" value="ECO:0007669"/>
    <property type="project" value="UniProtKB-UniRule"/>
</dbReference>
<organism evidence="11 12">
    <name type="scientific">Polysphondylium violaceum</name>
    <dbReference type="NCBI Taxonomy" id="133409"/>
    <lineage>
        <taxon>Eukaryota</taxon>
        <taxon>Amoebozoa</taxon>
        <taxon>Evosea</taxon>
        <taxon>Eumycetozoa</taxon>
        <taxon>Dictyostelia</taxon>
        <taxon>Dictyosteliales</taxon>
        <taxon>Dictyosteliaceae</taxon>
        <taxon>Polysphondylium</taxon>
    </lineage>
</organism>